<evidence type="ECO:0000256" key="3">
    <source>
        <dbReference type="ARBA" id="ARBA00022475"/>
    </source>
</evidence>
<keyword evidence="7" id="KW-0548">Nucleotidyltransferase</keyword>
<dbReference type="AlphaFoldDB" id="A0A381URM9"/>
<dbReference type="PROSITE" id="PS01315">
    <property type="entry name" value="CDS"/>
    <property type="match status" value="1"/>
</dbReference>
<keyword evidence="3" id="KW-1003">Cell membrane</keyword>
<reference evidence="15" key="1">
    <citation type="submission" date="2018-05" db="EMBL/GenBank/DDBJ databases">
        <authorList>
            <person name="Lanie J.A."/>
            <person name="Ng W.-L."/>
            <person name="Kazmierczak K.M."/>
            <person name="Andrzejewski T.M."/>
            <person name="Davidsen T.M."/>
            <person name="Wayne K.J."/>
            <person name="Tettelin H."/>
            <person name="Glass J.I."/>
            <person name="Rusch D."/>
            <person name="Podicherti R."/>
            <person name="Tsui H.-C.T."/>
            <person name="Winkler M.E."/>
        </authorList>
    </citation>
    <scope>NUCLEOTIDE SEQUENCE</scope>
</reference>
<dbReference type="EMBL" id="UINC01006993">
    <property type="protein sequence ID" value="SVA30829.1"/>
    <property type="molecule type" value="Genomic_DNA"/>
</dbReference>
<comment type="similarity">
    <text evidence="2">Belongs to the CDS family.</text>
</comment>
<feature type="transmembrane region" description="Helical" evidence="14">
    <location>
        <begin position="367"/>
        <end position="388"/>
    </location>
</feature>
<evidence type="ECO:0000256" key="6">
    <source>
        <dbReference type="ARBA" id="ARBA00022692"/>
    </source>
</evidence>
<keyword evidence="4" id="KW-0444">Lipid biosynthesis</keyword>
<keyword evidence="6 14" id="KW-0812">Transmembrane</keyword>
<evidence type="ECO:0000256" key="8">
    <source>
        <dbReference type="ARBA" id="ARBA00022989"/>
    </source>
</evidence>
<organism evidence="15">
    <name type="scientific">marine metagenome</name>
    <dbReference type="NCBI Taxonomy" id="408172"/>
    <lineage>
        <taxon>unclassified sequences</taxon>
        <taxon>metagenomes</taxon>
        <taxon>ecological metagenomes</taxon>
    </lineage>
</organism>
<feature type="compositionally biased region" description="Low complexity" evidence="13">
    <location>
        <begin position="123"/>
        <end position="144"/>
    </location>
</feature>
<protein>
    <recommendedName>
        <fullName evidence="16">Phosphatidate cytidylyltransferase</fullName>
    </recommendedName>
</protein>
<feature type="region of interest" description="Disordered" evidence="13">
    <location>
        <begin position="1"/>
        <end position="86"/>
    </location>
</feature>
<keyword evidence="11" id="KW-0594">Phospholipid biosynthesis</keyword>
<evidence type="ECO:0008006" key="16">
    <source>
        <dbReference type="Google" id="ProtNLM"/>
    </source>
</evidence>
<gene>
    <name evidence="15" type="ORF">METZ01_LOCUS83683</name>
</gene>
<keyword evidence="12" id="KW-1208">Phospholipid metabolism</keyword>
<evidence type="ECO:0000256" key="9">
    <source>
        <dbReference type="ARBA" id="ARBA00023098"/>
    </source>
</evidence>
<evidence type="ECO:0000256" key="1">
    <source>
        <dbReference type="ARBA" id="ARBA00004651"/>
    </source>
</evidence>
<evidence type="ECO:0000256" key="4">
    <source>
        <dbReference type="ARBA" id="ARBA00022516"/>
    </source>
</evidence>
<dbReference type="PANTHER" id="PTHR46382:SF1">
    <property type="entry name" value="PHOSPHATIDATE CYTIDYLYLTRANSFERASE"/>
    <property type="match status" value="1"/>
</dbReference>
<comment type="subcellular location">
    <subcellularLocation>
        <location evidence="1">Cell membrane</location>
        <topology evidence="1">Multi-pass membrane protein</topology>
    </subcellularLocation>
</comment>
<dbReference type="InterPro" id="IPR000374">
    <property type="entry name" value="PC_trans"/>
</dbReference>
<feature type="transmembrane region" description="Helical" evidence="14">
    <location>
        <begin position="336"/>
        <end position="355"/>
    </location>
</feature>
<dbReference type="PANTHER" id="PTHR46382">
    <property type="entry name" value="PHOSPHATIDATE CYTIDYLYLTRANSFERASE"/>
    <property type="match status" value="1"/>
</dbReference>
<name>A0A381URM9_9ZZZZ</name>
<evidence type="ECO:0000256" key="12">
    <source>
        <dbReference type="ARBA" id="ARBA00023264"/>
    </source>
</evidence>
<evidence type="ECO:0000313" key="15">
    <source>
        <dbReference type="EMBL" id="SVA30829.1"/>
    </source>
</evidence>
<keyword evidence="9" id="KW-0443">Lipid metabolism</keyword>
<feature type="transmembrane region" description="Helical" evidence="14">
    <location>
        <begin position="191"/>
        <end position="209"/>
    </location>
</feature>
<proteinExistence type="inferred from homology"/>
<evidence type="ECO:0000256" key="7">
    <source>
        <dbReference type="ARBA" id="ARBA00022695"/>
    </source>
</evidence>
<feature type="transmembrane region" description="Helical" evidence="14">
    <location>
        <begin position="295"/>
        <end position="315"/>
    </location>
</feature>
<feature type="transmembrane region" description="Helical" evidence="14">
    <location>
        <begin position="165"/>
        <end position="185"/>
    </location>
</feature>
<evidence type="ECO:0000256" key="2">
    <source>
        <dbReference type="ARBA" id="ARBA00010185"/>
    </source>
</evidence>
<evidence type="ECO:0000256" key="13">
    <source>
        <dbReference type="SAM" id="MobiDB-lite"/>
    </source>
</evidence>
<feature type="transmembrane region" description="Helical" evidence="14">
    <location>
        <begin position="268"/>
        <end position="289"/>
    </location>
</feature>
<dbReference type="GO" id="GO:0016024">
    <property type="term" value="P:CDP-diacylglycerol biosynthetic process"/>
    <property type="evidence" value="ECO:0007669"/>
    <property type="project" value="TreeGrafter"/>
</dbReference>
<dbReference type="Pfam" id="PF01148">
    <property type="entry name" value="CTP_transf_1"/>
    <property type="match status" value="1"/>
</dbReference>
<keyword evidence="5" id="KW-0808">Transferase</keyword>
<keyword evidence="8 14" id="KW-1133">Transmembrane helix</keyword>
<sequence length="433" mass="44630">VNEQKGSGDQGFEEIRILGLDSPDDVVEPGRSVFGGESPGDELPHWTEPPTDVTGGSPSVDPWTGLDDAPRWSDDVPDDHESQQPVGDHDEAAVAAFFDDGPLGSSSSAEFDPPLLPPDEPLPDLTASAASTGTRSAPPSGTPVAPSPPLRGGSGMAGSSSGRDLPLAVVTGVGLGALALVAFRIGANATLALTTVLLTLAAGEFFLAVRRSGYQPASLLGVTAVAALNLGAYWRFEAAIPLILALTVLFTLFWYLTGIDRQAPMLNVSVTLFGVLYVGFLGSFVGLMLSDPNGIGMLLAAVLCTVGYDTGGLFIGRMFGSSPLSAVSPNKTMEGLIGGMAVAFGVAVLVVGRITPFGQDPGDLGTAFVLGIVVALAAPLGDLCESMIKRDLGIKDMGSILPGHGGLMDRFDALLFVLPATYFAARLMDLFTV</sequence>
<accession>A0A381URM9</accession>
<dbReference type="GO" id="GO:0004605">
    <property type="term" value="F:phosphatidate cytidylyltransferase activity"/>
    <property type="evidence" value="ECO:0007669"/>
    <property type="project" value="TreeGrafter"/>
</dbReference>
<evidence type="ECO:0000256" key="5">
    <source>
        <dbReference type="ARBA" id="ARBA00022679"/>
    </source>
</evidence>
<evidence type="ECO:0000256" key="14">
    <source>
        <dbReference type="SAM" id="Phobius"/>
    </source>
</evidence>
<evidence type="ECO:0000256" key="11">
    <source>
        <dbReference type="ARBA" id="ARBA00023209"/>
    </source>
</evidence>
<feature type="transmembrane region" description="Helical" evidence="14">
    <location>
        <begin position="216"/>
        <end position="233"/>
    </location>
</feature>
<evidence type="ECO:0000256" key="10">
    <source>
        <dbReference type="ARBA" id="ARBA00023136"/>
    </source>
</evidence>
<keyword evidence="10 14" id="KW-0472">Membrane</keyword>
<feature type="compositionally biased region" description="Basic and acidic residues" evidence="13">
    <location>
        <begin position="68"/>
        <end position="86"/>
    </location>
</feature>
<feature type="non-terminal residue" evidence="15">
    <location>
        <position position="1"/>
    </location>
</feature>
<dbReference type="GO" id="GO:0005886">
    <property type="term" value="C:plasma membrane"/>
    <property type="evidence" value="ECO:0007669"/>
    <property type="project" value="UniProtKB-SubCell"/>
</dbReference>
<feature type="transmembrane region" description="Helical" evidence="14">
    <location>
        <begin position="239"/>
        <end position="256"/>
    </location>
</feature>
<feature type="region of interest" description="Disordered" evidence="13">
    <location>
        <begin position="98"/>
        <end position="159"/>
    </location>
</feature>